<reference evidence="2 3" key="1">
    <citation type="submission" date="2020-04" db="EMBL/GenBank/DDBJ databases">
        <authorList>
            <person name="De Canck E."/>
        </authorList>
    </citation>
    <scope>NUCLEOTIDE SEQUENCE [LARGE SCALE GENOMIC DNA]</scope>
    <source>
        <strain evidence="2 3">LMG 27174</strain>
    </source>
</reference>
<evidence type="ECO:0000313" key="3">
    <source>
        <dbReference type="Proteomes" id="UP000494205"/>
    </source>
</evidence>
<dbReference type="AlphaFoldDB" id="A0A6J5AG32"/>
<gene>
    <name evidence="2" type="ORF">LMG27174_01488</name>
</gene>
<name>A0A6J5AG32_9BURK</name>
<feature type="region of interest" description="Disordered" evidence="1">
    <location>
        <begin position="24"/>
        <end position="58"/>
    </location>
</feature>
<evidence type="ECO:0000313" key="2">
    <source>
        <dbReference type="EMBL" id="CAB3657449.1"/>
    </source>
</evidence>
<protein>
    <submittedName>
        <fullName evidence="2">Uncharacterized protein</fullName>
    </submittedName>
</protein>
<evidence type="ECO:0000256" key="1">
    <source>
        <dbReference type="SAM" id="MobiDB-lite"/>
    </source>
</evidence>
<dbReference type="EMBL" id="CADIJZ010000004">
    <property type="protein sequence ID" value="CAB3657449.1"/>
    <property type="molecule type" value="Genomic_DNA"/>
</dbReference>
<organism evidence="2 3">
    <name type="scientific">Paraburkholderia rhynchosiae</name>
    <dbReference type="NCBI Taxonomy" id="487049"/>
    <lineage>
        <taxon>Bacteria</taxon>
        <taxon>Pseudomonadati</taxon>
        <taxon>Pseudomonadota</taxon>
        <taxon>Betaproteobacteria</taxon>
        <taxon>Burkholderiales</taxon>
        <taxon>Burkholderiaceae</taxon>
        <taxon>Paraburkholderia</taxon>
    </lineage>
</organism>
<accession>A0A6J5AG32</accession>
<sequence length="58" mass="6130">MARTQGDATNDLEFANGFVGAAGISAPRAKVARRHPPARTDVTSRSLANHEGPGRDQE</sequence>
<dbReference type="Proteomes" id="UP000494205">
    <property type="component" value="Unassembled WGS sequence"/>
</dbReference>
<proteinExistence type="predicted"/>